<dbReference type="GeneID" id="40317192"/>
<reference evidence="2 3" key="1">
    <citation type="journal article" date="2018" name="BMC Genomics">
        <title>Genomic comparison of Trypanosoma conorhini and Trypanosoma rangeli to Trypanosoma cruzi strains of high and low virulence.</title>
        <authorList>
            <person name="Bradwell K.R."/>
            <person name="Koparde V.N."/>
            <person name="Matveyev A.V."/>
            <person name="Serrano M.G."/>
            <person name="Alves J.M."/>
            <person name="Parikh H."/>
            <person name="Huang B."/>
            <person name="Lee V."/>
            <person name="Espinosa-Alvarez O."/>
            <person name="Ortiz P.A."/>
            <person name="Costa-Martins A.G."/>
            <person name="Teixeira M.M."/>
            <person name="Buck G.A."/>
        </authorList>
    </citation>
    <scope>NUCLEOTIDE SEQUENCE [LARGE SCALE GENOMIC DNA]</scope>
    <source>
        <strain evidence="2 3">025E</strain>
    </source>
</reference>
<dbReference type="Proteomes" id="UP000284403">
    <property type="component" value="Unassembled WGS sequence"/>
</dbReference>
<evidence type="ECO:0000256" key="1">
    <source>
        <dbReference type="SAM" id="MobiDB-lite"/>
    </source>
</evidence>
<feature type="compositionally biased region" description="Low complexity" evidence="1">
    <location>
        <begin position="522"/>
        <end position="534"/>
    </location>
</feature>
<feature type="region of interest" description="Disordered" evidence="1">
    <location>
        <begin position="517"/>
        <end position="542"/>
    </location>
</feature>
<evidence type="ECO:0000313" key="2">
    <source>
        <dbReference type="EMBL" id="RNF20851.1"/>
    </source>
</evidence>
<proteinExistence type="predicted"/>
<protein>
    <submittedName>
        <fullName evidence="2">Uncharacterized protein</fullName>
    </submittedName>
</protein>
<feature type="compositionally biased region" description="Basic and acidic residues" evidence="1">
    <location>
        <begin position="284"/>
        <end position="295"/>
    </location>
</feature>
<gene>
    <name evidence="2" type="ORF">Tco025E_03581</name>
</gene>
<dbReference type="AlphaFoldDB" id="A0A422PT08"/>
<feature type="region of interest" description="Disordered" evidence="1">
    <location>
        <begin position="266"/>
        <end position="307"/>
    </location>
</feature>
<dbReference type="RefSeq" id="XP_029229347.1">
    <property type="nucleotide sequence ID" value="XM_029370499.1"/>
</dbReference>
<dbReference type="EMBL" id="MKKU01000169">
    <property type="protein sequence ID" value="RNF20851.1"/>
    <property type="molecule type" value="Genomic_DNA"/>
</dbReference>
<sequence>MLHGCVGVLGESGSGRTSLASAAARAALRCGSASDFHSLSSGSSVTYIYQPSVSKRRECLQVRVVDSGPVPLRGGTADRVLPRCDTVVVAFSLTGIKQKRSGAQSNFAFMGKCRGGCESSSLTLIHSGDRALLHDLFATIAARVSPGGRSPNIILVGTRKDLLTDQSTGAVELLLKELRSICTGLLASFRQPALVVNALFAASALDGSCVAENRGGPATLAEMWSFICDVTLKDAVSRHSLRTAAPPLPSNERFWRAFRLAPFSRAPSETSTSQGAEASTSWRGAHDKDNDHNGDDNNPSSSRSVVDAPRPLHMDVVNAKLLRLIARAKAKENIIFIYRNSLMRLIYSSAVVSRKQVTLILEQLQLAGEVVLFRHPSEVVPSRDVCVCLHPQFIARAQATVFLYANYANNCSEAHGKLLKDVSLERCGECDPNQDVSRGTFPYLLLLELSPRLKLPRSLAKEMETFAMLLLLSGTALLRHASAAKETNTGDASTGYMVATERKTDAARVASVHSSFSHATMGSSGSRSPASESETGPADFAVPPTQQRRLVEYVVPSLIRKRCPDEVLECVRYFSATAGEATDEQQTFMLSRVVLLRHCPPDFFPLLTSRLHRYLVPYVPIFSDALWLGGLAPAGPPHPLLRMCVCCTHAGAADAPAEAGDPNLGVSHLEFHAYSDVGHLPLALFVDGITRNVSSLLLREFPGVCTEALPNNTPLQGRPSSGSCLPAALVERGEIDFFTGLTALKKLDALFQLHKPAIPAPLHPCMMTA</sequence>
<organism evidence="2 3">
    <name type="scientific">Trypanosoma conorhini</name>
    <dbReference type="NCBI Taxonomy" id="83891"/>
    <lineage>
        <taxon>Eukaryota</taxon>
        <taxon>Discoba</taxon>
        <taxon>Euglenozoa</taxon>
        <taxon>Kinetoplastea</taxon>
        <taxon>Metakinetoplastina</taxon>
        <taxon>Trypanosomatida</taxon>
        <taxon>Trypanosomatidae</taxon>
        <taxon>Trypanosoma</taxon>
    </lineage>
</organism>
<dbReference type="OrthoDB" id="248933at2759"/>
<feature type="compositionally biased region" description="Polar residues" evidence="1">
    <location>
        <begin position="267"/>
        <end position="282"/>
    </location>
</feature>
<name>A0A422PT08_9TRYP</name>
<accession>A0A422PT08</accession>
<keyword evidence="3" id="KW-1185">Reference proteome</keyword>
<comment type="caution">
    <text evidence="2">The sequence shown here is derived from an EMBL/GenBank/DDBJ whole genome shotgun (WGS) entry which is preliminary data.</text>
</comment>
<evidence type="ECO:0000313" key="3">
    <source>
        <dbReference type="Proteomes" id="UP000284403"/>
    </source>
</evidence>